<gene>
    <name evidence="4" type="ORF">B5M09_007329</name>
</gene>
<comment type="caution">
    <text evidence="4">The sequence shown here is derived from an EMBL/GenBank/DDBJ whole genome shotgun (WGS) entry which is preliminary data.</text>
</comment>
<evidence type="ECO:0000313" key="4">
    <source>
        <dbReference type="EMBL" id="RQM31372.1"/>
    </source>
</evidence>
<organism evidence="4 5">
    <name type="scientific">Aphanomyces astaci</name>
    <name type="common">Crayfish plague agent</name>
    <dbReference type="NCBI Taxonomy" id="112090"/>
    <lineage>
        <taxon>Eukaryota</taxon>
        <taxon>Sar</taxon>
        <taxon>Stramenopiles</taxon>
        <taxon>Oomycota</taxon>
        <taxon>Saprolegniomycetes</taxon>
        <taxon>Saprolegniales</taxon>
        <taxon>Verrucalvaceae</taxon>
        <taxon>Aphanomyces</taxon>
    </lineage>
</organism>
<keyword evidence="5" id="KW-1185">Reference proteome</keyword>
<proteinExistence type="predicted"/>
<accession>A0A3R7Y6C2</accession>
<keyword evidence="1" id="KW-0238">DNA-binding</keyword>
<evidence type="ECO:0000256" key="2">
    <source>
        <dbReference type="SAM" id="MobiDB-lite"/>
    </source>
</evidence>
<name>A0A3R7Y6C2_APHAT</name>
<reference evidence="4" key="1">
    <citation type="submission" date="2018-07" db="EMBL/GenBank/DDBJ databases">
        <title>Annotation of Aphanomyces astaci genome assembly.</title>
        <authorList>
            <person name="Studholme D.J."/>
        </authorList>
    </citation>
    <scope>NUCLEOTIDE SEQUENCE [LARGE SCALE GENOMIC DNA]</scope>
    <source>
        <strain evidence="4">Pc</strain>
    </source>
</reference>
<feature type="domain" description="HTH CENPB-type" evidence="3">
    <location>
        <begin position="14"/>
        <end position="84"/>
    </location>
</feature>
<dbReference type="Proteomes" id="UP000284702">
    <property type="component" value="Unassembled WGS sequence"/>
</dbReference>
<sequence>MYKVHHRKKDTEMPLQRPGPSLPTTCEADLVAWIATMQQNGFPMYRAGIIVKANQLIRRLDPTRSLTGGWYRRFIGRHPNLVNRVAQVISNARNGVDMSGVQRLYESLDMIMAEHNLTPDCMFNMDETAFETRRKTKKVP</sequence>
<evidence type="ECO:0000313" key="5">
    <source>
        <dbReference type="Proteomes" id="UP000284702"/>
    </source>
</evidence>
<evidence type="ECO:0000259" key="3">
    <source>
        <dbReference type="PROSITE" id="PS51253"/>
    </source>
</evidence>
<dbReference type="GO" id="GO:0003677">
    <property type="term" value="F:DNA binding"/>
    <property type="evidence" value="ECO:0007669"/>
    <property type="project" value="UniProtKB-KW"/>
</dbReference>
<dbReference type="InterPro" id="IPR006600">
    <property type="entry name" value="HTH_CenpB_DNA-bd_dom"/>
</dbReference>
<evidence type="ECO:0000256" key="1">
    <source>
        <dbReference type="ARBA" id="ARBA00023125"/>
    </source>
</evidence>
<dbReference type="EMBL" id="MZMZ02000064">
    <property type="protein sequence ID" value="RQM31372.1"/>
    <property type="molecule type" value="Genomic_DNA"/>
</dbReference>
<protein>
    <recommendedName>
        <fullName evidence="3">HTH CENPB-type domain-containing protein</fullName>
    </recommendedName>
</protein>
<dbReference type="AlphaFoldDB" id="A0A3R7Y6C2"/>
<dbReference type="PROSITE" id="PS51253">
    <property type="entry name" value="HTH_CENPB"/>
    <property type="match status" value="1"/>
</dbReference>
<dbReference type="Pfam" id="PF03221">
    <property type="entry name" value="HTH_Tnp_Tc5"/>
    <property type="match status" value="1"/>
</dbReference>
<feature type="region of interest" description="Disordered" evidence="2">
    <location>
        <begin position="1"/>
        <end position="21"/>
    </location>
</feature>